<keyword evidence="1 3" id="KW-0807">Transducer</keyword>
<organism evidence="8 9">
    <name type="scientific">Clostridium tanneri</name>
    <dbReference type="NCBI Taxonomy" id="3037988"/>
    <lineage>
        <taxon>Bacteria</taxon>
        <taxon>Bacillati</taxon>
        <taxon>Bacillota</taxon>
        <taxon>Clostridia</taxon>
        <taxon>Eubacteriales</taxon>
        <taxon>Clostridiaceae</taxon>
        <taxon>Clostridium</taxon>
    </lineage>
</organism>
<dbReference type="Proteomes" id="UP001281656">
    <property type="component" value="Unassembled WGS sequence"/>
</dbReference>
<dbReference type="InterPro" id="IPR004090">
    <property type="entry name" value="Chemotax_Me-accpt_rcpt"/>
</dbReference>
<feature type="domain" description="Methyl-accepting transducer" evidence="6">
    <location>
        <begin position="292"/>
        <end position="549"/>
    </location>
</feature>
<evidence type="ECO:0000313" key="8">
    <source>
        <dbReference type="EMBL" id="MDW8800881.1"/>
    </source>
</evidence>
<dbReference type="PROSITE" id="PS50885">
    <property type="entry name" value="HAMP"/>
    <property type="match status" value="1"/>
</dbReference>
<dbReference type="InterPro" id="IPR003660">
    <property type="entry name" value="HAMP_dom"/>
</dbReference>
<evidence type="ECO:0000256" key="2">
    <source>
        <dbReference type="ARBA" id="ARBA00029447"/>
    </source>
</evidence>
<gene>
    <name evidence="8" type="ORF">P8V03_06900</name>
</gene>
<dbReference type="Gene3D" id="1.10.287.950">
    <property type="entry name" value="Methyl-accepting chemotaxis protein"/>
    <property type="match status" value="1"/>
</dbReference>
<feature type="coiled-coil region" evidence="4">
    <location>
        <begin position="80"/>
        <end position="114"/>
    </location>
</feature>
<feature type="transmembrane region" description="Helical" evidence="5">
    <location>
        <begin position="12"/>
        <end position="32"/>
    </location>
</feature>
<dbReference type="Pfam" id="PF00015">
    <property type="entry name" value="MCPsignal"/>
    <property type="match status" value="1"/>
</dbReference>
<dbReference type="Gene3D" id="6.10.340.10">
    <property type="match status" value="1"/>
</dbReference>
<sequence>MKNNKIRRNLIMLISICIIITVSLGTFSWTSLSQIKEQSNARLSLIENYLELVDSSRSTQLHFKKQVQAWKNTLLRGTNKESLESNYKEFLNESEKVKSDLQALKEHMKELNIDTKIVDDFSNSHNKLNEAYNNALKSFDPNTADSYITVDTLVKGQDRVPTDMLDSLVEQIKAISHNSIKEINKKAELQNLQFKRILISIIVFGILLIVLLSVTTMKTYRNIAIFISQMSSLITKVEEGDLTVQGKIHSKDELGYLMKSFNNLVLNIRDLLSKSKELSKAVTSSSEDMMKFTNEVSKASEQVTNSITNVSKGAFNQAAAAKEGSNSISFITEKLININENISYSEELSQKGEEVATSGVQIIKHQSDTMSENLQAFSKVLMSMDSLSQKSQEIGQIISTIESITAQTNLLALNASIEAARAGEHGRGFAVVAEEIRKLSEQSNDATKNIYNLINETQAYTRQSSEEVHNMNSLMEEQKKAVLSTIEMFDNIKKVSTTIKEHIHEIATEIENIEKDASFVDTSIKNIAVISDENANETEEVAASAEEQLSSIQSIETEAENLVTICESLEEAINKFKV</sequence>
<dbReference type="SMART" id="SM00283">
    <property type="entry name" value="MA"/>
    <property type="match status" value="1"/>
</dbReference>
<dbReference type="CDD" id="cd06225">
    <property type="entry name" value="HAMP"/>
    <property type="match status" value="1"/>
</dbReference>
<dbReference type="PANTHER" id="PTHR32089">
    <property type="entry name" value="METHYL-ACCEPTING CHEMOTAXIS PROTEIN MCPB"/>
    <property type="match status" value="1"/>
</dbReference>
<dbReference type="PRINTS" id="PR00260">
    <property type="entry name" value="CHEMTRNSDUCR"/>
</dbReference>
<dbReference type="Pfam" id="PF00672">
    <property type="entry name" value="HAMP"/>
    <property type="match status" value="1"/>
</dbReference>
<evidence type="ECO:0000256" key="5">
    <source>
        <dbReference type="SAM" id="Phobius"/>
    </source>
</evidence>
<keyword evidence="4" id="KW-0175">Coiled coil</keyword>
<dbReference type="InterPro" id="IPR004089">
    <property type="entry name" value="MCPsignal_dom"/>
</dbReference>
<keyword evidence="5" id="KW-0812">Transmembrane</keyword>
<name>A0ABU4JS13_9CLOT</name>
<keyword evidence="5" id="KW-1133">Transmembrane helix</keyword>
<feature type="domain" description="HAMP" evidence="7">
    <location>
        <begin position="221"/>
        <end position="273"/>
    </location>
</feature>
<comment type="caution">
    <text evidence="8">The sequence shown here is derived from an EMBL/GenBank/DDBJ whole genome shotgun (WGS) entry which is preliminary data.</text>
</comment>
<reference evidence="8 9" key="1">
    <citation type="submission" date="2023-04" db="EMBL/GenBank/DDBJ databases">
        <title>Clostridium tannerae sp. nov., isolated from the fecal material of an alpaca.</title>
        <authorList>
            <person name="Miller S."/>
            <person name="Hendry M."/>
            <person name="King J."/>
            <person name="Sankaranarayanan K."/>
            <person name="Lawson P.A."/>
        </authorList>
    </citation>
    <scope>NUCLEOTIDE SEQUENCE [LARGE SCALE GENOMIC DNA]</scope>
    <source>
        <strain evidence="8 9">A1-XYC3</strain>
    </source>
</reference>
<evidence type="ECO:0000256" key="1">
    <source>
        <dbReference type="ARBA" id="ARBA00023224"/>
    </source>
</evidence>
<dbReference type="EMBL" id="JARUJP010000006">
    <property type="protein sequence ID" value="MDW8800881.1"/>
    <property type="molecule type" value="Genomic_DNA"/>
</dbReference>
<accession>A0ABU4JS13</accession>
<evidence type="ECO:0000259" key="6">
    <source>
        <dbReference type="PROSITE" id="PS50111"/>
    </source>
</evidence>
<feature type="coiled-coil region" evidence="4">
    <location>
        <begin position="535"/>
        <end position="572"/>
    </location>
</feature>
<keyword evidence="5" id="KW-0472">Membrane</keyword>
<dbReference type="SUPFAM" id="SSF58104">
    <property type="entry name" value="Methyl-accepting chemotaxis protein (MCP) signaling domain"/>
    <property type="match status" value="1"/>
</dbReference>
<feature type="transmembrane region" description="Helical" evidence="5">
    <location>
        <begin position="197"/>
        <end position="217"/>
    </location>
</feature>
<keyword evidence="9" id="KW-1185">Reference proteome</keyword>
<protein>
    <submittedName>
        <fullName evidence="8">Methyl-accepting chemotaxis protein</fullName>
    </submittedName>
</protein>
<evidence type="ECO:0000256" key="4">
    <source>
        <dbReference type="SAM" id="Coils"/>
    </source>
</evidence>
<evidence type="ECO:0000259" key="7">
    <source>
        <dbReference type="PROSITE" id="PS50885"/>
    </source>
</evidence>
<dbReference type="RefSeq" id="WP_318797512.1">
    <property type="nucleotide sequence ID" value="NZ_JARUJP010000006.1"/>
</dbReference>
<comment type="similarity">
    <text evidence="2">Belongs to the methyl-accepting chemotaxis (MCP) protein family.</text>
</comment>
<dbReference type="PANTHER" id="PTHR32089:SF112">
    <property type="entry name" value="LYSOZYME-LIKE PROTEIN-RELATED"/>
    <property type="match status" value="1"/>
</dbReference>
<proteinExistence type="inferred from homology"/>
<evidence type="ECO:0000313" key="9">
    <source>
        <dbReference type="Proteomes" id="UP001281656"/>
    </source>
</evidence>
<dbReference type="PROSITE" id="PS50111">
    <property type="entry name" value="CHEMOTAXIS_TRANSDUC_2"/>
    <property type="match status" value="1"/>
</dbReference>
<evidence type="ECO:0000256" key="3">
    <source>
        <dbReference type="PROSITE-ProRule" id="PRU00284"/>
    </source>
</evidence>